<evidence type="ECO:0000256" key="3">
    <source>
        <dbReference type="ARBA" id="ARBA00012584"/>
    </source>
</evidence>
<dbReference type="OrthoDB" id="9814580at2"/>
<dbReference type="AlphaFoldDB" id="A0A0B5E185"/>
<organism evidence="13 14">
    <name type="scientific">Celeribacter indicus</name>
    <dbReference type="NCBI Taxonomy" id="1208324"/>
    <lineage>
        <taxon>Bacteria</taxon>
        <taxon>Pseudomonadati</taxon>
        <taxon>Pseudomonadota</taxon>
        <taxon>Alphaproteobacteria</taxon>
        <taxon>Rhodobacterales</taxon>
        <taxon>Roseobacteraceae</taxon>
        <taxon>Celeribacter</taxon>
    </lineage>
</organism>
<keyword evidence="8" id="KW-0547">Nucleotide-binding</keyword>
<dbReference type="STRING" id="1208324.P73_1487"/>
<evidence type="ECO:0000256" key="4">
    <source>
        <dbReference type="ARBA" id="ARBA00022490"/>
    </source>
</evidence>
<dbReference type="GO" id="GO:0061710">
    <property type="term" value="F:L-threonylcarbamoyladenylate synthase"/>
    <property type="evidence" value="ECO:0007669"/>
    <property type="project" value="UniProtKB-EC"/>
</dbReference>
<dbReference type="PANTHER" id="PTHR17490:SF16">
    <property type="entry name" value="THREONYLCARBAMOYL-AMP SYNTHASE"/>
    <property type="match status" value="1"/>
</dbReference>
<dbReference type="EMBL" id="CP004393">
    <property type="protein sequence ID" value="AJE46202.1"/>
    <property type="molecule type" value="Genomic_DNA"/>
</dbReference>
<dbReference type="Pfam" id="PF01300">
    <property type="entry name" value="Sua5_yciO_yrdC"/>
    <property type="match status" value="1"/>
</dbReference>
<keyword evidence="5" id="KW-0808">Transferase</keyword>
<dbReference type="PROSITE" id="PS51163">
    <property type="entry name" value="YRDC"/>
    <property type="match status" value="1"/>
</dbReference>
<evidence type="ECO:0000256" key="7">
    <source>
        <dbReference type="ARBA" id="ARBA00022695"/>
    </source>
</evidence>
<dbReference type="EC" id="2.7.7.87" evidence="3"/>
<evidence type="ECO:0000256" key="9">
    <source>
        <dbReference type="ARBA" id="ARBA00022840"/>
    </source>
</evidence>
<dbReference type="GO" id="GO:0005737">
    <property type="term" value="C:cytoplasm"/>
    <property type="evidence" value="ECO:0007669"/>
    <property type="project" value="UniProtKB-SubCell"/>
</dbReference>
<dbReference type="Proteomes" id="UP000031521">
    <property type="component" value="Chromosome"/>
</dbReference>
<evidence type="ECO:0000256" key="2">
    <source>
        <dbReference type="ARBA" id="ARBA00007663"/>
    </source>
</evidence>
<evidence type="ECO:0000256" key="11">
    <source>
        <dbReference type="ARBA" id="ARBA00048366"/>
    </source>
</evidence>
<comment type="catalytic activity">
    <reaction evidence="11">
        <text>L-threonine + hydrogencarbonate + ATP = L-threonylcarbamoyladenylate + diphosphate + H2O</text>
        <dbReference type="Rhea" id="RHEA:36407"/>
        <dbReference type="ChEBI" id="CHEBI:15377"/>
        <dbReference type="ChEBI" id="CHEBI:17544"/>
        <dbReference type="ChEBI" id="CHEBI:30616"/>
        <dbReference type="ChEBI" id="CHEBI:33019"/>
        <dbReference type="ChEBI" id="CHEBI:57926"/>
        <dbReference type="ChEBI" id="CHEBI:73682"/>
        <dbReference type="EC" id="2.7.7.87"/>
    </reaction>
</comment>
<keyword evidence="6" id="KW-0819">tRNA processing</keyword>
<dbReference type="GO" id="GO:0005524">
    <property type="term" value="F:ATP binding"/>
    <property type="evidence" value="ECO:0007669"/>
    <property type="project" value="UniProtKB-KW"/>
</dbReference>
<evidence type="ECO:0000256" key="1">
    <source>
        <dbReference type="ARBA" id="ARBA00004496"/>
    </source>
</evidence>
<dbReference type="PANTHER" id="PTHR17490">
    <property type="entry name" value="SUA5"/>
    <property type="match status" value="1"/>
</dbReference>
<evidence type="ECO:0000259" key="12">
    <source>
        <dbReference type="PROSITE" id="PS51163"/>
    </source>
</evidence>
<protein>
    <recommendedName>
        <fullName evidence="10">L-threonylcarbamoyladenylate synthase</fullName>
        <ecNumber evidence="3">2.7.7.87</ecNumber>
    </recommendedName>
    <alternativeName>
        <fullName evidence="10">L-threonylcarbamoyladenylate synthase</fullName>
    </alternativeName>
</protein>
<proteinExistence type="inferred from homology"/>
<dbReference type="InterPro" id="IPR050156">
    <property type="entry name" value="TC-AMP_synthase_SUA5"/>
</dbReference>
<name>A0A0B5E185_9RHOB</name>
<dbReference type="InterPro" id="IPR006070">
    <property type="entry name" value="Sua5-like_dom"/>
</dbReference>
<accession>A0A0B5E185</accession>
<evidence type="ECO:0000256" key="6">
    <source>
        <dbReference type="ARBA" id="ARBA00022694"/>
    </source>
</evidence>
<evidence type="ECO:0000256" key="10">
    <source>
        <dbReference type="ARBA" id="ARBA00029774"/>
    </source>
</evidence>
<keyword evidence="7" id="KW-0548">Nucleotidyltransferase</keyword>
<comment type="similarity">
    <text evidence="2">Belongs to the SUA5 family.</text>
</comment>
<dbReference type="KEGG" id="cid:P73_1487"/>
<dbReference type="Gene3D" id="3.90.870.10">
    <property type="entry name" value="DHBP synthase"/>
    <property type="match status" value="1"/>
</dbReference>
<dbReference type="GO" id="GO:0008033">
    <property type="term" value="P:tRNA processing"/>
    <property type="evidence" value="ECO:0007669"/>
    <property type="project" value="UniProtKB-KW"/>
</dbReference>
<dbReference type="GO" id="GO:0000049">
    <property type="term" value="F:tRNA binding"/>
    <property type="evidence" value="ECO:0007669"/>
    <property type="project" value="TreeGrafter"/>
</dbReference>
<evidence type="ECO:0000256" key="8">
    <source>
        <dbReference type="ARBA" id="ARBA00022741"/>
    </source>
</evidence>
<dbReference type="GO" id="GO:0006450">
    <property type="term" value="P:regulation of translational fidelity"/>
    <property type="evidence" value="ECO:0007669"/>
    <property type="project" value="TreeGrafter"/>
</dbReference>
<keyword evidence="14" id="KW-1185">Reference proteome</keyword>
<dbReference type="GO" id="GO:0003725">
    <property type="term" value="F:double-stranded RNA binding"/>
    <property type="evidence" value="ECO:0007669"/>
    <property type="project" value="InterPro"/>
</dbReference>
<dbReference type="InterPro" id="IPR017945">
    <property type="entry name" value="DHBP_synth_RibB-like_a/b_dom"/>
</dbReference>
<evidence type="ECO:0000256" key="5">
    <source>
        <dbReference type="ARBA" id="ARBA00022679"/>
    </source>
</evidence>
<evidence type="ECO:0000313" key="14">
    <source>
        <dbReference type="Proteomes" id="UP000031521"/>
    </source>
</evidence>
<evidence type="ECO:0000313" key="13">
    <source>
        <dbReference type="EMBL" id="AJE46202.1"/>
    </source>
</evidence>
<dbReference type="RefSeq" id="WP_043869127.1">
    <property type="nucleotide sequence ID" value="NZ_CP004393.1"/>
</dbReference>
<gene>
    <name evidence="13" type="ORF">P73_1487</name>
</gene>
<feature type="domain" description="YrdC-like" evidence="12">
    <location>
        <begin position="2"/>
        <end position="187"/>
    </location>
</feature>
<sequence>MTHGVAEIARCLTEGGVVLLPTDTVLGLAVSPARSDAVDRLYALKMRPRDKNLPVMVADAGQIAALGAEIPPAADALLASRFVPGALTLVFGLDQTRAPGWLAGRAEIAVRIPDDARLLAVLRETGPLLVTSANRSGAETPATTVEAAAQLAGAPDMTVPGSGSAAAPSTIVNCRLSPVKIERHGAIPAAEIAALTGAVQ</sequence>
<keyword evidence="4" id="KW-0963">Cytoplasm</keyword>
<reference evidence="13 14" key="1">
    <citation type="journal article" date="2014" name="Int. J. Syst. Evol. Microbiol.">
        <title>Celeribacter indicus sp. nov., a polycyclic aromatic hydrocarbon-degrading bacterium from deep-sea sediment and reclassification of Huaishuia halophila as Celeribacter halophilus comb. nov.</title>
        <authorList>
            <person name="Lai Q."/>
            <person name="Cao J."/>
            <person name="Yuan J."/>
            <person name="Li F."/>
            <person name="Shao Z."/>
        </authorList>
    </citation>
    <scope>NUCLEOTIDE SEQUENCE [LARGE SCALE GENOMIC DNA]</scope>
    <source>
        <strain evidence="13">P73</strain>
    </source>
</reference>
<dbReference type="SUPFAM" id="SSF55821">
    <property type="entry name" value="YrdC/RibB"/>
    <property type="match status" value="1"/>
</dbReference>
<dbReference type="HOGENOM" id="CLU_031397_3_1_5"/>
<keyword evidence="9" id="KW-0067">ATP-binding</keyword>
<comment type="subcellular location">
    <subcellularLocation>
        <location evidence="1">Cytoplasm</location>
    </subcellularLocation>
</comment>